<dbReference type="Gene3D" id="1.10.10.2840">
    <property type="entry name" value="PucR C-terminal helix-turn-helix domain"/>
    <property type="match status" value="1"/>
</dbReference>
<evidence type="ECO:0000313" key="5">
    <source>
        <dbReference type="EMBL" id="KOO47893.1"/>
    </source>
</evidence>
<name>A0A0M0LB48_9BACL</name>
<dbReference type="RefSeq" id="WP_053418766.1">
    <property type="nucleotide sequence ID" value="NZ_JBCMNK010000023.1"/>
</dbReference>
<organism evidence="5 6">
    <name type="scientific">Viridibacillus arvi</name>
    <dbReference type="NCBI Taxonomy" id="263475"/>
    <lineage>
        <taxon>Bacteria</taxon>
        <taxon>Bacillati</taxon>
        <taxon>Bacillota</taxon>
        <taxon>Bacilli</taxon>
        <taxon>Bacillales</taxon>
        <taxon>Caryophanaceae</taxon>
        <taxon>Viridibacillus</taxon>
    </lineage>
</organism>
<dbReference type="AlphaFoldDB" id="A0A0M0LB48"/>
<evidence type="ECO:0008006" key="7">
    <source>
        <dbReference type="Google" id="ProtNLM"/>
    </source>
</evidence>
<evidence type="ECO:0000313" key="6">
    <source>
        <dbReference type="Proteomes" id="UP000036867"/>
    </source>
</evidence>
<dbReference type="Pfam" id="PF17853">
    <property type="entry name" value="GGDEF_2"/>
    <property type="match status" value="1"/>
</dbReference>
<accession>A0A0M0LB48</accession>
<dbReference type="STRING" id="263475.AMD00_19875"/>
<sequence>MISKQLANQIVEQTMLRLHRNINVVHTNGRILASGDRLRVESIHGGARIVAETEKTLVITEENNHLFQNAKPGINLPIFFQNELVGVIGITGNPVDIAEWAPLVQLTTEMMVHQALIASQTEWKRKLRETIFEDLMTQQPLQKAMNDRLSKIGFFHAPPFYAITLDADPKLTAYQSFVEHMEDFFIHESVIFGKYQVNEHFILVSGMDAKAIVNKLTILLTQVKKYFNVKIGIGLPVQTLEKAFNSYEMAKNAIEYGDRKKTINFFDEVEVFSLLKKSDSQEALLFTNRTLKGLNNKLIHTLVVYFSNNQQLTICSEELGIHRHTLTYRLNQIHELTGYNPAIFQEAIILQIALWLRNK</sequence>
<evidence type="ECO:0000259" key="4">
    <source>
        <dbReference type="Pfam" id="PF17853"/>
    </source>
</evidence>
<feature type="domain" description="CdaR GGDEF-like" evidence="4">
    <location>
        <begin position="144"/>
        <end position="255"/>
    </location>
</feature>
<evidence type="ECO:0000256" key="1">
    <source>
        <dbReference type="ARBA" id="ARBA00006754"/>
    </source>
</evidence>
<dbReference type="GeneID" id="301138358"/>
<dbReference type="EMBL" id="LILB01000008">
    <property type="protein sequence ID" value="KOO47893.1"/>
    <property type="molecule type" value="Genomic_DNA"/>
</dbReference>
<gene>
    <name evidence="5" type="ORF">AMD00_19875</name>
</gene>
<comment type="caution">
    <text evidence="5">The sequence shown here is derived from an EMBL/GenBank/DDBJ whole genome shotgun (WGS) entry which is preliminary data.</text>
</comment>
<dbReference type="InterPro" id="IPR025736">
    <property type="entry name" value="PucR_C-HTH_dom"/>
</dbReference>
<dbReference type="InterPro" id="IPR008599">
    <property type="entry name" value="Diacid_rec"/>
</dbReference>
<dbReference type="InterPro" id="IPR051448">
    <property type="entry name" value="CdaR-like_regulators"/>
</dbReference>
<evidence type="ECO:0000259" key="2">
    <source>
        <dbReference type="Pfam" id="PF05651"/>
    </source>
</evidence>
<dbReference type="InterPro" id="IPR042070">
    <property type="entry name" value="PucR_C-HTH_sf"/>
</dbReference>
<reference evidence="6" key="1">
    <citation type="submission" date="2015-08" db="EMBL/GenBank/DDBJ databases">
        <title>Fjat-10028 dsm 16317.</title>
        <authorList>
            <person name="Liu B."/>
            <person name="Wang J."/>
            <person name="Zhu Y."/>
            <person name="Liu G."/>
            <person name="Chen Q."/>
            <person name="Chen Z."/>
            <person name="Lan J."/>
            <person name="Che J."/>
            <person name="Ge C."/>
            <person name="Shi H."/>
            <person name="Pan Z."/>
            <person name="Liu X."/>
        </authorList>
    </citation>
    <scope>NUCLEOTIDE SEQUENCE [LARGE SCALE GENOMIC DNA]</scope>
    <source>
        <strain evidence="6">DSM 16317</strain>
    </source>
</reference>
<keyword evidence="6" id="KW-1185">Reference proteome</keyword>
<dbReference type="InterPro" id="IPR041522">
    <property type="entry name" value="CdaR_GGDEF"/>
</dbReference>
<dbReference type="PATRIC" id="fig|263475.3.peg.2828"/>
<dbReference type="PANTHER" id="PTHR33744">
    <property type="entry name" value="CARBOHYDRATE DIACID REGULATOR"/>
    <property type="match status" value="1"/>
</dbReference>
<dbReference type="Pfam" id="PF05651">
    <property type="entry name" value="Diacid_rec"/>
    <property type="match status" value="1"/>
</dbReference>
<dbReference type="Pfam" id="PF13556">
    <property type="entry name" value="HTH_30"/>
    <property type="match status" value="1"/>
</dbReference>
<dbReference type="PANTHER" id="PTHR33744:SF15">
    <property type="entry name" value="CARBOHYDRATE DIACID REGULATOR"/>
    <property type="match status" value="1"/>
</dbReference>
<feature type="domain" description="Putative sugar diacid recognition" evidence="2">
    <location>
        <begin position="2"/>
        <end position="134"/>
    </location>
</feature>
<proteinExistence type="inferred from homology"/>
<protein>
    <recommendedName>
        <fullName evidence="7">Transcriptional regulator</fullName>
    </recommendedName>
</protein>
<feature type="domain" description="PucR C-terminal helix-turn-helix" evidence="3">
    <location>
        <begin position="298"/>
        <end position="354"/>
    </location>
</feature>
<evidence type="ECO:0000259" key="3">
    <source>
        <dbReference type="Pfam" id="PF13556"/>
    </source>
</evidence>
<dbReference type="Proteomes" id="UP000036867">
    <property type="component" value="Unassembled WGS sequence"/>
</dbReference>
<comment type="similarity">
    <text evidence="1">Belongs to the CdaR family.</text>
</comment>
<dbReference type="OrthoDB" id="9792148at2"/>